<evidence type="ECO:0000256" key="2">
    <source>
        <dbReference type="SAM" id="Phobius"/>
    </source>
</evidence>
<dbReference type="EMBL" id="VXPY01000009">
    <property type="protein sequence ID" value="MYD88934.1"/>
    <property type="molecule type" value="Genomic_DNA"/>
</dbReference>
<dbReference type="AlphaFoldDB" id="A0A6B1DR67"/>
<feature type="region of interest" description="Disordered" evidence="1">
    <location>
        <begin position="232"/>
        <end position="265"/>
    </location>
</feature>
<feature type="transmembrane region" description="Helical" evidence="2">
    <location>
        <begin position="158"/>
        <end position="179"/>
    </location>
</feature>
<keyword evidence="2" id="KW-0812">Transmembrane</keyword>
<comment type="caution">
    <text evidence="3">The sequence shown here is derived from an EMBL/GenBank/DDBJ whole genome shotgun (WGS) entry which is preliminary data.</text>
</comment>
<keyword evidence="2" id="KW-0472">Membrane</keyword>
<evidence type="ECO:0000313" key="3">
    <source>
        <dbReference type="EMBL" id="MYD88934.1"/>
    </source>
</evidence>
<protein>
    <submittedName>
        <fullName evidence="3">Uncharacterized protein</fullName>
    </submittedName>
</protein>
<sequence>MIHVSDSRVRGFVRPLIKYVVVIAFSLAAGIALAWYAWPVQWQGALPTDLLGAYKILIVNSLAEDQQISGSDSLSPGAAKILGYIASDPRLAVNEALGLLRADGNSGLILDEGEQELIEANLLALQGMLIDGPQTPDGSALPVSEGSPPPELVRDNRFIQLFSLLSSLVLVAGLLFVAWRLIAQEAAAGTEGEAVASMHSDVDLGAGGGLRAPFGKFTVFLEQARTRLRDVGLTRFGTEDSASEDEAAELEDPEYQEYREPRPRR</sequence>
<reference evidence="3" key="1">
    <citation type="submission" date="2019-09" db="EMBL/GenBank/DDBJ databases">
        <title>Characterisation of the sponge microbiome using genome-centric metagenomics.</title>
        <authorList>
            <person name="Engelberts J.P."/>
            <person name="Robbins S.J."/>
            <person name="De Goeij J.M."/>
            <person name="Aranda M."/>
            <person name="Bell S.C."/>
            <person name="Webster N.S."/>
        </authorList>
    </citation>
    <scope>NUCLEOTIDE SEQUENCE</scope>
    <source>
        <strain evidence="3">SB0662_bin_9</strain>
    </source>
</reference>
<name>A0A6B1DR67_9CHLR</name>
<proteinExistence type="predicted"/>
<feature type="transmembrane region" description="Helical" evidence="2">
    <location>
        <begin position="16"/>
        <end position="38"/>
    </location>
</feature>
<organism evidence="3">
    <name type="scientific">Caldilineaceae bacterium SB0662_bin_9</name>
    <dbReference type="NCBI Taxonomy" id="2605258"/>
    <lineage>
        <taxon>Bacteria</taxon>
        <taxon>Bacillati</taxon>
        <taxon>Chloroflexota</taxon>
        <taxon>Caldilineae</taxon>
        <taxon>Caldilineales</taxon>
        <taxon>Caldilineaceae</taxon>
    </lineage>
</organism>
<feature type="compositionally biased region" description="Acidic residues" evidence="1">
    <location>
        <begin position="241"/>
        <end position="255"/>
    </location>
</feature>
<gene>
    <name evidence="3" type="ORF">F4Y08_01145</name>
</gene>
<evidence type="ECO:0000256" key="1">
    <source>
        <dbReference type="SAM" id="MobiDB-lite"/>
    </source>
</evidence>
<feature type="compositionally biased region" description="Basic and acidic residues" evidence="1">
    <location>
        <begin position="256"/>
        <end position="265"/>
    </location>
</feature>
<accession>A0A6B1DR67</accession>
<keyword evidence="2" id="KW-1133">Transmembrane helix</keyword>